<organism evidence="1 2">
    <name type="scientific">Linderina macrospora</name>
    <dbReference type="NCBI Taxonomy" id="4868"/>
    <lineage>
        <taxon>Eukaryota</taxon>
        <taxon>Fungi</taxon>
        <taxon>Fungi incertae sedis</taxon>
        <taxon>Zoopagomycota</taxon>
        <taxon>Kickxellomycotina</taxon>
        <taxon>Kickxellomycetes</taxon>
        <taxon>Kickxellales</taxon>
        <taxon>Kickxellaceae</taxon>
        <taxon>Linderina</taxon>
    </lineage>
</organism>
<protein>
    <submittedName>
        <fullName evidence="1">Uncharacterized protein</fullName>
    </submittedName>
</protein>
<accession>A0ACC1JCH9</accession>
<evidence type="ECO:0000313" key="1">
    <source>
        <dbReference type="EMBL" id="KAJ1946795.1"/>
    </source>
</evidence>
<dbReference type="EMBL" id="JANBPW010000995">
    <property type="protein sequence ID" value="KAJ1946795.1"/>
    <property type="molecule type" value="Genomic_DNA"/>
</dbReference>
<dbReference type="Proteomes" id="UP001150603">
    <property type="component" value="Unassembled WGS sequence"/>
</dbReference>
<feature type="non-terminal residue" evidence="1">
    <location>
        <position position="385"/>
    </location>
</feature>
<sequence length="385" mass="43709">MTRFQDLPQEAVGCISEHLHPFPPYDSATQRFDFDDFKSALAFSHLCTSTRTALHERLMSIVIFERRETHPNAEETRTDGSYGAASERMIRRIKQRPSLFHWNSNIDLVARNGTAEITTMIILSRDEYIEPAEIIKGLRLYLVDSFSWDSVTMLRVYEGNDSTFSLKIMDETRRGTLKQEDVQWVTNESLVELADYIANCLPNLTDIESHDVQGQRLGKRHTFSPLLGKLAKQWRRIRAISGNVPVFNVDKLSAELTHLHLGIGNAVDILTVPKLYAPALEHLRLDRIALDSLWRVFYGHTADSCGGGFSTITFAMLKSLYLDFSVPMRPNSQSVQAASGLGSEKRKSHSPLVDDTDYIKYRVLSPERAKPSFPKLDSLTLSRYP</sequence>
<name>A0ACC1JCH9_9FUNG</name>
<evidence type="ECO:0000313" key="2">
    <source>
        <dbReference type="Proteomes" id="UP001150603"/>
    </source>
</evidence>
<gene>
    <name evidence="1" type="ORF">FBU59_001956</name>
</gene>
<comment type="caution">
    <text evidence="1">The sequence shown here is derived from an EMBL/GenBank/DDBJ whole genome shotgun (WGS) entry which is preliminary data.</text>
</comment>
<reference evidence="1" key="1">
    <citation type="submission" date="2022-07" db="EMBL/GenBank/DDBJ databases">
        <title>Phylogenomic reconstructions and comparative analyses of Kickxellomycotina fungi.</title>
        <authorList>
            <person name="Reynolds N.K."/>
            <person name="Stajich J.E."/>
            <person name="Barry K."/>
            <person name="Grigoriev I.V."/>
            <person name="Crous P."/>
            <person name="Smith M.E."/>
        </authorList>
    </citation>
    <scope>NUCLEOTIDE SEQUENCE</scope>
    <source>
        <strain evidence="1">NRRL 5244</strain>
    </source>
</reference>
<keyword evidence="2" id="KW-1185">Reference proteome</keyword>
<proteinExistence type="predicted"/>